<accession>A0A9D2JP53</accession>
<evidence type="ECO:0000259" key="2">
    <source>
        <dbReference type="Pfam" id="PF08239"/>
    </source>
</evidence>
<proteinExistence type="predicted"/>
<keyword evidence="1" id="KW-0732">Signal</keyword>
<organism evidence="3 4">
    <name type="scientific">Candidatus Gemmiger avistercoris</name>
    <dbReference type="NCBI Taxonomy" id="2838606"/>
    <lineage>
        <taxon>Bacteria</taxon>
        <taxon>Bacillati</taxon>
        <taxon>Bacillota</taxon>
        <taxon>Clostridia</taxon>
        <taxon>Eubacteriales</taxon>
        <taxon>Gemmiger</taxon>
    </lineage>
</organism>
<dbReference type="Proteomes" id="UP000824105">
    <property type="component" value="Unassembled WGS sequence"/>
</dbReference>
<dbReference type="InterPro" id="IPR003646">
    <property type="entry name" value="SH3-like_bac-type"/>
</dbReference>
<dbReference type="Pfam" id="PF08239">
    <property type="entry name" value="SH3_3"/>
    <property type="match status" value="1"/>
</dbReference>
<feature type="domain" description="SH3b" evidence="2">
    <location>
        <begin position="532"/>
        <end position="587"/>
    </location>
</feature>
<evidence type="ECO:0000313" key="4">
    <source>
        <dbReference type="Proteomes" id="UP000824105"/>
    </source>
</evidence>
<dbReference type="Gene3D" id="2.30.30.40">
    <property type="entry name" value="SH3 Domains"/>
    <property type="match status" value="1"/>
</dbReference>
<evidence type="ECO:0000313" key="3">
    <source>
        <dbReference type="EMBL" id="HIZ61267.1"/>
    </source>
</evidence>
<name>A0A9D2JP53_9FIRM</name>
<reference evidence="3" key="2">
    <citation type="submission" date="2021-04" db="EMBL/GenBank/DDBJ databases">
        <authorList>
            <person name="Gilroy R."/>
        </authorList>
    </citation>
    <scope>NUCLEOTIDE SEQUENCE</scope>
    <source>
        <strain evidence="3">CHK188-11489</strain>
    </source>
</reference>
<evidence type="ECO:0000256" key="1">
    <source>
        <dbReference type="SAM" id="SignalP"/>
    </source>
</evidence>
<dbReference type="AlphaFoldDB" id="A0A9D2JP53"/>
<sequence>MRKMNALSLALSALLLTACTTTTASVSPVSSAGSVSAAGAVSRTAASAPAASEEEPDFLEAVPMGDFSEGLAFARVTLPGGKQENAYITADGEIACTLPEGYDYGFPFHEGYAVVRTVERDVGEEDFFSVTNRDEGIPGLSFDGVKHGASDEEVTYNLINTEGELQFTGGPYRYLSRMGSGKVLAWVEEKTYNGTFQSLYWLDAEENATLISQEEGYSPAALPYLDHMHYSEGVAPLYRESSGLTYFDVYDENGDLLFTMDSGGAESIAVNDPKFDTYLIRYMDHRFAESEEDGIAIAAVYHRPTNTITPLDPYEYTGFGYSLADDPDRVVIAYCGDRFVDGRNLVNANEQYLGMEGFYLVDSNWHTLKEDGELGIANIDFAFTGYDSHWIVALQNGYYGLISTEGELAFEPVQTPLSHLGEGLFATGSGDVIDESGETVFTLPDGYSAVRNSLVDSDSEPLTGLFREGFAVIQPQNRGQRMWIGRDGRELHTSEDFAAYAAWQEANPAAAPTPSPTAEPEPAALPQVQAADGLILRSGPGDEYESLGAVPAGEILTVLEEVDDAGGADWSHVLTSGQLEGYASDDCIYPLD</sequence>
<feature type="chain" id="PRO_5038822426" evidence="1">
    <location>
        <begin position="25"/>
        <end position="592"/>
    </location>
</feature>
<reference evidence="3" key="1">
    <citation type="journal article" date="2021" name="PeerJ">
        <title>Extensive microbial diversity within the chicken gut microbiome revealed by metagenomics and culture.</title>
        <authorList>
            <person name="Gilroy R."/>
            <person name="Ravi A."/>
            <person name="Getino M."/>
            <person name="Pursley I."/>
            <person name="Horton D.L."/>
            <person name="Alikhan N.F."/>
            <person name="Baker D."/>
            <person name="Gharbi K."/>
            <person name="Hall N."/>
            <person name="Watson M."/>
            <person name="Adriaenssens E.M."/>
            <person name="Foster-Nyarko E."/>
            <person name="Jarju S."/>
            <person name="Secka A."/>
            <person name="Antonio M."/>
            <person name="Oren A."/>
            <person name="Chaudhuri R.R."/>
            <person name="La Ragione R."/>
            <person name="Hildebrand F."/>
            <person name="Pallen M.J."/>
        </authorList>
    </citation>
    <scope>NUCLEOTIDE SEQUENCE</scope>
    <source>
        <strain evidence="3">CHK188-11489</strain>
    </source>
</reference>
<dbReference type="EMBL" id="DXBF01000007">
    <property type="protein sequence ID" value="HIZ61267.1"/>
    <property type="molecule type" value="Genomic_DNA"/>
</dbReference>
<comment type="caution">
    <text evidence="3">The sequence shown here is derived from an EMBL/GenBank/DDBJ whole genome shotgun (WGS) entry which is preliminary data.</text>
</comment>
<feature type="signal peptide" evidence="1">
    <location>
        <begin position="1"/>
        <end position="24"/>
    </location>
</feature>
<protein>
    <submittedName>
        <fullName evidence="3">SH3 domain-containing protein</fullName>
    </submittedName>
</protein>
<gene>
    <name evidence="3" type="ORF">H9724_00630</name>
</gene>
<dbReference type="PROSITE" id="PS51257">
    <property type="entry name" value="PROKAR_LIPOPROTEIN"/>
    <property type="match status" value="1"/>
</dbReference>